<keyword evidence="1" id="KW-0560">Oxidoreductase</keyword>
<dbReference type="PATRIC" id="fig|1453496.5.peg.3203"/>
<dbReference type="KEGG" id="hav:AT03_15650"/>
<dbReference type="InterPro" id="IPR046980">
    <property type="entry name" value="KefG/KefF"/>
</dbReference>
<keyword evidence="4" id="KW-1185">Reference proteome</keyword>
<reference evidence="3 4" key="1">
    <citation type="journal article" date="2014" name="Gut Pathog.">
        <title>Gene clusters of Hafnia alvei strain FB1 important in survival and pathogenesis: a draft genome perspective.</title>
        <authorList>
            <person name="Tan J.Y."/>
            <person name="Yin W.F."/>
            <person name="Chan K.G."/>
        </authorList>
    </citation>
    <scope>NUCLEOTIDE SEQUENCE [LARGE SCALE GENOMIC DNA]</scope>
    <source>
        <strain evidence="3 4">FB1</strain>
    </source>
</reference>
<gene>
    <name evidence="3" type="ORF">AT03_15650</name>
</gene>
<proteinExistence type="predicted"/>
<dbReference type="EMBL" id="CP009706">
    <property type="protein sequence ID" value="AIU73679.1"/>
    <property type="molecule type" value="Genomic_DNA"/>
</dbReference>
<dbReference type="eggNOG" id="COG2249">
    <property type="taxonomic scope" value="Bacteria"/>
</dbReference>
<dbReference type="RefSeq" id="WP_025797542.1">
    <property type="nucleotide sequence ID" value="NZ_CP009706.1"/>
</dbReference>
<dbReference type="GO" id="GO:0009055">
    <property type="term" value="F:electron transfer activity"/>
    <property type="evidence" value="ECO:0007669"/>
    <property type="project" value="TreeGrafter"/>
</dbReference>
<dbReference type="PANTHER" id="PTHR47307">
    <property type="entry name" value="GLUTATHIONE-REGULATED POTASSIUM-EFFLUX SYSTEM ANCILLARY PROTEIN KEFG"/>
    <property type="match status" value="1"/>
</dbReference>
<dbReference type="GO" id="GO:0003955">
    <property type="term" value="F:NAD(P)H dehydrogenase (quinone) activity"/>
    <property type="evidence" value="ECO:0007669"/>
    <property type="project" value="TreeGrafter"/>
</dbReference>
<evidence type="ECO:0000313" key="3">
    <source>
        <dbReference type="EMBL" id="AIU73679.1"/>
    </source>
</evidence>
<feature type="domain" description="Flavodoxin-like fold" evidence="2">
    <location>
        <begin position="3"/>
        <end position="157"/>
    </location>
</feature>
<dbReference type="Pfam" id="PF02525">
    <property type="entry name" value="Flavodoxin_2"/>
    <property type="match status" value="1"/>
</dbReference>
<evidence type="ECO:0000256" key="1">
    <source>
        <dbReference type="ARBA" id="ARBA00023002"/>
    </source>
</evidence>
<dbReference type="OrthoDB" id="9798454at2"/>
<dbReference type="HOGENOM" id="CLU_058643_0_2_6"/>
<organism evidence="3 4">
    <name type="scientific">Hafnia alvei FB1</name>
    <dbReference type="NCBI Taxonomy" id="1453496"/>
    <lineage>
        <taxon>Bacteria</taxon>
        <taxon>Pseudomonadati</taxon>
        <taxon>Pseudomonadota</taxon>
        <taxon>Gammaproteobacteria</taxon>
        <taxon>Enterobacterales</taxon>
        <taxon>Hafniaceae</taxon>
        <taxon>Hafnia</taxon>
    </lineage>
</organism>
<dbReference type="Proteomes" id="UP000029986">
    <property type="component" value="Chromosome"/>
</dbReference>
<dbReference type="AlphaFoldDB" id="A0A097R4N3"/>
<dbReference type="Gene3D" id="3.40.50.360">
    <property type="match status" value="1"/>
</dbReference>
<dbReference type="SUPFAM" id="SSF52218">
    <property type="entry name" value="Flavoproteins"/>
    <property type="match status" value="1"/>
</dbReference>
<dbReference type="GO" id="GO:0010181">
    <property type="term" value="F:FMN binding"/>
    <property type="evidence" value="ECO:0007669"/>
    <property type="project" value="TreeGrafter"/>
</dbReference>
<dbReference type="InterPro" id="IPR003680">
    <property type="entry name" value="Flavodoxin_fold"/>
</dbReference>
<evidence type="ECO:0000313" key="4">
    <source>
        <dbReference type="Proteomes" id="UP000029986"/>
    </source>
</evidence>
<protein>
    <submittedName>
        <fullName evidence="3">Oxidoreductase</fullName>
    </submittedName>
</protein>
<dbReference type="InterPro" id="IPR029039">
    <property type="entry name" value="Flavoprotein-like_sf"/>
</dbReference>
<evidence type="ECO:0000259" key="2">
    <source>
        <dbReference type="Pfam" id="PF02525"/>
    </source>
</evidence>
<accession>A0A097R4N3</accession>
<sequence length="178" mass="20123">MNKVLVLAAHRFPDQSRISHAAIDALKTQKNVTVNELMRHYPDYNIDVEREQKLLTEHDIVVMLFPFYWYSSPAILKEWQDAVLTYGFAYGSQGKALHGKSLMIATSTGGNAQAYTAEGYNRYPVESLLLPFNNMSHLVGMHWLDPYLIQGANDITDQLIDTGVNGLLSRIHELQNAD</sequence>
<name>A0A097R4N3_HAFAL</name>
<dbReference type="PANTHER" id="PTHR47307:SF1">
    <property type="entry name" value="GLUTATHIONE-REGULATED POTASSIUM-EFFLUX SYSTEM ANCILLARY PROTEIN KEFG"/>
    <property type="match status" value="1"/>
</dbReference>